<evidence type="ECO:0000256" key="2">
    <source>
        <dbReference type="SAM" id="MobiDB-lite"/>
    </source>
</evidence>
<organism evidence="4 5">
    <name type="scientific">Actinomadura sediminis</name>
    <dbReference type="NCBI Taxonomy" id="1038904"/>
    <lineage>
        <taxon>Bacteria</taxon>
        <taxon>Bacillati</taxon>
        <taxon>Actinomycetota</taxon>
        <taxon>Actinomycetes</taxon>
        <taxon>Streptosporangiales</taxon>
        <taxon>Thermomonosporaceae</taxon>
        <taxon>Actinomadura</taxon>
    </lineage>
</organism>
<evidence type="ECO:0000313" key="4">
    <source>
        <dbReference type="EMBL" id="MFD0899589.1"/>
    </source>
</evidence>
<dbReference type="Proteomes" id="UP001596972">
    <property type="component" value="Unassembled WGS sequence"/>
</dbReference>
<dbReference type="InterPro" id="IPR000387">
    <property type="entry name" value="Tyr_Pase_dom"/>
</dbReference>
<dbReference type="Gene3D" id="3.90.190.10">
    <property type="entry name" value="Protein tyrosine phosphatase superfamily"/>
    <property type="match status" value="1"/>
</dbReference>
<dbReference type="InterPro" id="IPR029021">
    <property type="entry name" value="Prot-tyrosine_phosphatase-like"/>
</dbReference>
<dbReference type="EMBL" id="JBHTJA010000004">
    <property type="protein sequence ID" value="MFD0899589.1"/>
    <property type="molecule type" value="Genomic_DNA"/>
</dbReference>
<evidence type="ECO:0000256" key="1">
    <source>
        <dbReference type="ARBA" id="ARBA00022801"/>
    </source>
</evidence>
<protein>
    <submittedName>
        <fullName evidence="4">Protein-tyrosine phosphatase family protein</fullName>
    </submittedName>
</protein>
<proteinExistence type="predicted"/>
<dbReference type="RefSeq" id="WP_378296451.1">
    <property type="nucleotide sequence ID" value="NZ_JBHTJA010000004.1"/>
</dbReference>
<dbReference type="PROSITE" id="PS50056">
    <property type="entry name" value="TYR_PHOSPHATASE_2"/>
    <property type="match status" value="1"/>
</dbReference>
<feature type="region of interest" description="Disordered" evidence="2">
    <location>
        <begin position="1"/>
        <end position="21"/>
    </location>
</feature>
<evidence type="ECO:0000259" key="3">
    <source>
        <dbReference type="PROSITE" id="PS50056"/>
    </source>
</evidence>
<dbReference type="InterPro" id="IPR057023">
    <property type="entry name" value="PTP-SAK"/>
</dbReference>
<evidence type="ECO:0000313" key="5">
    <source>
        <dbReference type="Proteomes" id="UP001596972"/>
    </source>
</evidence>
<dbReference type="SUPFAM" id="SSF52799">
    <property type="entry name" value="(Phosphotyrosine protein) phosphatases II"/>
    <property type="match status" value="1"/>
</dbReference>
<name>A0ABW3EJB3_9ACTN</name>
<comment type="caution">
    <text evidence="4">The sequence shown here is derived from an EMBL/GenBank/DDBJ whole genome shotgun (WGS) entry which is preliminary data.</text>
</comment>
<dbReference type="Pfam" id="PF22784">
    <property type="entry name" value="PTP-SAK"/>
    <property type="match status" value="1"/>
</dbReference>
<gene>
    <name evidence="4" type="ORF">ACFQ11_04255</name>
</gene>
<accession>A0ABW3EJB3</accession>
<keyword evidence="5" id="KW-1185">Reference proteome</keyword>
<reference evidence="5" key="1">
    <citation type="journal article" date="2019" name="Int. J. Syst. Evol. Microbiol.">
        <title>The Global Catalogue of Microorganisms (GCM) 10K type strain sequencing project: providing services to taxonomists for standard genome sequencing and annotation.</title>
        <authorList>
            <consortium name="The Broad Institute Genomics Platform"/>
            <consortium name="The Broad Institute Genome Sequencing Center for Infectious Disease"/>
            <person name="Wu L."/>
            <person name="Ma J."/>
        </authorList>
    </citation>
    <scope>NUCLEOTIDE SEQUENCE [LARGE SCALE GENOMIC DNA]</scope>
    <source>
        <strain evidence="5">JCM 31202</strain>
    </source>
</reference>
<sequence length="160" mass="17809">MDETTNEQDGKGTGTGRPLVGAIRLPDGSRVRGRGLRNPSPSGPEPAFGLYLGTAKLRRRHEEELRWPHTWIEWPDFRLPRDRDTAVREIRNLHERARAGEAVEVACGGGVGRTGTVIACLAVLAGTDPADAVGWAREHHHKRAVETPWQRRWVRTFPVG</sequence>
<keyword evidence="1" id="KW-0378">Hydrolase</keyword>
<feature type="domain" description="Tyrosine specific protein phosphatases" evidence="3">
    <location>
        <begin position="84"/>
        <end position="139"/>
    </location>
</feature>